<feature type="transmembrane region" description="Helical" evidence="10">
    <location>
        <begin position="6"/>
        <end position="26"/>
    </location>
</feature>
<dbReference type="Pfam" id="PF00571">
    <property type="entry name" value="CBS"/>
    <property type="match status" value="1"/>
</dbReference>
<proteinExistence type="predicted"/>
<feature type="domain" description="CNNM transmembrane" evidence="12">
    <location>
        <begin position="1"/>
        <end position="196"/>
    </location>
</feature>
<keyword evidence="3 9" id="KW-0812">Transmembrane</keyword>
<evidence type="ECO:0000259" key="12">
    <source>
        <dbReference type="PROSITE" id="PS51846"/>
    </source>
</evidence>
<keyword evidence="6 8" id="KW-0129">CBS domain</keyword>
<gene>
    <name evidence="13" type="ORF">WKR92_04235</name>
</gene>
<feature type="transmembrane region" description="Helical" evidence="10">
    <location>
        <begin position="96"/>
        <end position="119"/>
    </location>
</feature>
<dbReference type="InterPro" id="IPR044751">
    <property type="entry name" value="Ion_transp-like_CBS"/>
</dbReference>
<dbReference type="Pfam" id="PF03471">
    <property type="entry name" value="CorC_HlyC"/>
    <property type="match status" value="1"/>
</dbReference>
<dbReference type="PROSITE" id="PS51846">
    <property type="entry name" value="CNNM"/>
    <property type="match status" value="1"/>
</dbReference>
<feature type="transmembrane region" description="Helical" evidence="10">
    <location>
        <begin position="131"/>
        <end position="150"/>
    </location>
</feature>
<evidence type="ECO:0000313" key="14">
    <source>
        <dbReference type="Proteomes" id="UP001580928"/>
    </source>
</evidence>
<dbReference type="InterPro" id="IPR051676">
    <property type="entry name" value="UPF0053_domain"/>
</dbReference>
<feature type="domain" description="CBS" evidence="11">
    <location>
        <begin position="214"/>
        <end position="275"/>
    </location>
</feature>
<comment type="caution">
    <text evidence="13">The sequence shown here is derived from an EMBL/GenBank/DDBJ whole genome shotgun (WGS) entry which is preliminary data.</text>
</comment>
<dbReference type="SUPFAM" id="SSF56176">
    <property type="entry name" value="FAD-binding/transporter-associated domain-like"/>
    <property type="match status" value="1"/>
</dbReference>
<keyword evidence="4" id="KW-0677">Repeat</keyword>
<evidence type="ECO:0000259" key="11">
    <source>
        <dbReference type="PROSITE" id="PS51371"/>
    </source>
</evidence>
<evidence type="ECO:0000256" key="6">
    <source>
        <dbReference type="ARBA" id="ARBA00023122"/>
    </source>
</evidence>
<dbReference type="InterPro" id="IPR036318">
    <property type="entry name" value="FAD-bd_PCMH-like_sf"/>
</dbReference>
<keyword evidence="14" id="KW-1185">Reference proteome</keyword>
<evidence type="ECO:0000256" key="5">
    <source>
        <dbReference type="ARBA" id="ARBA00022989"/>
    </source>
</evidence>
<evidence type="ECO:0000256" key="2">
    <source>
        <dbReference type="ARBA" id="ARBA00022475"/>
    </source>
</evidence>
<evidence type="ECO:0000256" key="3">
    <source>
        <dbReference type="ARBA" id="ARBA00022692"/>
    </source>
</evidence>
<evidence type="ECO:0000313" key="13">
    <source>
        <dbReference type="EMBL" id="MFB5945034.1"/>
    </source>
</evidence>
<dbReference type="InterPro" id="IPR046342">
    <property type="entry name" value="CBS_dom_sf"/>
</dbReference>
<dbReference type="Gene3D" id="3.30.465.10">
    <property type="match status" value="1"/>
</dbReference>
<keyword evidence="5 9" id="KW-1133">Transmembrane helix</keyword>
<keyword evidence="2" id="KW-1003">Cell membrane</keyword>
<evidence type="ECO:0000256" key="7">
    <source>
        <dbReference type="ARBA" id="ARBA00023136"/>
    </source>
</evidence>
<name>A0ABV5CC07_9SPHI</name>
<accession>A0ABV5CC07</accession>
<dbReference type="InterPro" id="IPR000644">
    <property type="entry name" value="CBS_dom"/>
</dbReference>
<evidence type="ECO:0000256" key="8">
    <source>
        <dbReference type="PROSITE-ProRule" id="PRU00703"/>
    </source>
</evidence>
<reference evidence="13 14" key="1">
    <citation type="submission" date="2024-04" db="EMBL/GenBank/DDBJ databases">
        <title>Albibacterium profundi sp. nov., isolated from sediment of the Challenger Deep of Mariana Trench.</title>
        <authorList>
            <person name="Wang Y."/>
        </authorList>
    </citation>
    <scope>NUCLEOTIDE SEQUENCE [LARGE SCALE GENOMIC DNA]</scope>
    <source>
        <strain evidence="13 14">RHL897</strain>
    </source>
</reference>
<evidence type="ECO:0000256" key="10">
    <source>
        <dbReference type="SAM" id="Phobius"/>
    </source>
</evidence>
<feature type="domain" description="CBS" evidence="11">
    <location>
        <begin position="278"/>
        <end position="335"/>
    </location>
</feature>
<comment type="subcellular location">
    <subcellularLocation>
        <location evidence="1">Cell membrane</location>
        <topology evidence="1">Multi-pass membrane protein</topology>
    </subcellularLocation>
</comment>
<dbReference type="PROSITE" id="PS51371">
    <property type="entry name" value="CBS"/>
    <property type="match status" value="2"/>
</dbReference>
<dbReference type="RefSeq" id="WP_375556589.1">
    <property type="nucleotide sequence ID" value="NZ_JBBVGT010000002.1"/>
</dbReference>
<dbReference type="PANTHER" id="PTHR43099:SF5">
    <property type="entry name" value="HLYC_CORC FAMILY TRANSPORTER"/>
    <property type="match status" value="1"/>
</dbReference>
<dbReference type="InterPro" id="IPR002550">
    <property type="entry name" value="CNNM"/>
</dbReference>
<feature type="transmembrane region" description="Helical" evidence="10">
    <location>
        <begin position="55"/>
        <end position="76"/>
    </location>
</feature>
<dbReference type="CDD" id="cd04590">
    <property type="entry name" value="CBS_pair_CorC_HlyC_assoc"/>
    <property type="match status" value="1"/>
</dbReference>
<keyword evidence="7 9" id="KW-0472">Membrane</keyword>
<dbReference type="Pfam" id="PF01595">
    <property type="entry name" value="CNNM"/>
    <property type="match status" value="1"/>
</dbReference>
<evidence type="ECO:0000256" key="4">
    <source>
        <dbReference type="ARBA" id="ARBA00022737"/>
    </source>
</evidence>
<dbReference type="InterPro" id="IPR016169">
    <property type="entry name" value="FAD-bd_PCMH_sub2"/>
</dbReference>
<dbReference type="Gene3D" id="3.10.580.10">
    <property type="entry name" value="CBS-domain"/>
    <property type="match status" value="1"/>
</dbReference>
<dbReference type="SMART" id="SM01091">
    <property type="entry name" value="CorC_HlyC"/>
    <property type="match status" value="1"/>
</dbReference>
<dbReference type="Proteomes" id="UP001580928">
    <property type="component" value="Unassembled WGS sequence"/>
</dbReference>
<dbReference type="PANTHER" id="PTHR43099">
    <property type="entry name" value="UPF0053 PROTEIN YRKA"/>
    <property type="match status" value="1"/>
</dbReference>
<dbReference type="EMBL" id="JBBVGT010000002">
    <property type="protein sequence ID" value="MFB5945034.1"/>
    <property type="molecule type" value="Genomic_DNA"/>
</dbReference>
<evidence type="ECO:0000256" key="1">
    <source>
        <dbReference type="ARBA" id="ARBA00004651"/>
    </source>
</evidence>
<sequence length="429" mass="47844">MEILIILILIMLNGFFALSEIALVSVKKSRFEHLAAQGNSRAAMVLKLLKNPENFLSSVQVGITLIGIVSGAYGGAALTDDMVAFLSQFSWLGDSINTVAMIIVIGGITYVSIVIGELVPKTIAMNNAEPIALFAVPVIRYFTFIAYPFVKLLSFSTSLIIKLFGIKEKSGEQISEDELRFMLKTAHNQGVLENEETQVHQNLFMFTDQTAKSMLTHRSELEWINLEDSADDIFDQIKESVHSKFIVSDESIDNIKGVVYIKDFLENFRTEGFDILSILRKPIIISQNTPSFKILNTFKAEKQYIAIAVDEYGGVVGIVTIHDLFEAIVGDLPDEDEETSILRRADGTFLVDGKTSVLAINQFFAKELIEEDHSKYTTISGFILHKLRAIPTTGEKLEVEGLQIEIVDMDGMRIDKLLILENVEDESDD</sequence>
<dbReference type="SUPFAM" id="SSF54631">
    <property type="entry name" value="CBS-domain pair"/>
    <property type="match status" value="1"/>
</dbReference>
<dbReference type="InterPro" id="IPR005170">
    <property type="entry name" value="Transptr-assoc_dom"/>
</dbReference>
<protein>
    <submittedName>
        <fullName evidence="13">Hemolysin family protein</fullName>
    </submittedName>
</protein>
<organism evidence="13 14">
    <name type="scientific">Albibacterium profundi</name>
    <dbReference type="NCBI Taxonomy" id="3134906"/>
    <lineage>
        <taxon>Bacteria</taxon>
        <taxon>Pseudomonadati</taxon>
        <taxon>Bacteroidota</taxon>
        <taxon>Sphingobacteriia</taxon>
        <taxon>Sphingobacteriales</taxon>
        <taxon>Sphingobacteriaceae</taxon>
        <taxon>Albibacterium</taxon>
    </lineage>
</organism>
<evidence type="ECO:0000256" key="9">
    <source>
        <dbReference type="PROSITE-ProRule" id="PRU01193"/>
    </source>
</evidence>